<dbReference type="EMBL" id="SOEC01000015">
    <property type="protein sequence ID" value="TDX26765.1"/>
    <property type="molecule type" value="Genomic_DNA"/>
</dbReference>
<dbReference type="AlphaFoldDB" id="A0A4R8FS66"/>
<comment type="caution">
    <text evidence="1">The sequence shown here is derived from an EMBL/GenBank/DDBJ whole genome shotgun (WGS) entry which is preliminary data.</text>
</comment>
<accession>A0A4R8FS66</accession>
<evidence type="ECO:0000313" key="2">
    <source>
        <dbReference type="Proteomes" id="UP000294489"/>
    </source>
</evidence>
<name>A0A4R8FS66_9GAMM</name>
<dbReference type="RefSeq" id="WP_134019300.1">
    <property type="nucleotide sequence ID" value="NZ_SOEC01000015.1"/>
</dbReference>
<evidence type="ECO:0000313" key="1">
    <source>
        <dbReference type="EMBL" id="TDX26765.1"/>
    </source>
</evidence>
<dbReference type="OrthoDB" id="5288620at2"/>
<proteinExistence type="predicted"/>
<protein>
    <submittedName>
        <fullName evidence="1">Uncharacterized protein</fullName>
    </submittedName>
</protein>
<organism evidence="1 2">
    <name type="scientific">Modicisalibacter xianhensis</name>
    <dbReference type="NCBI Taxonomy" id="442341"/>
    <lineage>
        <taxon>Bacteria</taxon>
        <taxon>Pseudomonadati</taxon>
        <taxon>Pseudomonadota</taxon>
        <taxon>Gammaproteobacteria</taxon>
        <taxon>Oceanospirillales</taxon>
        <taxon>Halomonadaceae</taxon>
        <taxon>Modicisalibacter</taxon>
    </lineage>
</organism>
<dbReference type="Proteomes" id="UP000294489">
    <property type="component" value="Unassembled WGS sequence"/>
</dbReference>
<gene>
    <name evidence="1" type="ORF">DFO67_11530</name>
</gene>
<sequence length="94" mass="10970">MATIVNTKLGENRGKRRLWLEGAKLAREGYRPDDRYDLDFEGSKVVIKLCNTGKYKVSRRERNGRLIPIIDISNQELVVWDENKVPSLKIKYHP</sequence>
<reference evidence="1 2" key="1">
    <citation type="submission" date="2019-03" db="EMBL/GenBank/DDBJ databases">
        <title>Freshwater and sediment microbial communities from various areas in North America, analyzing microbe dynamics in response to fracking.</title>
        <authorList>
            <person name="Lamendella R."/>
        </authorList>
    </citation>
    <scope>NUCLEOTIDE SEQUENCE [LARGE SCALE GENOMIC DNA]</scope>
    <source>
        <strain evidence="1 2">6_TX</strain>
    </source>
</reference>